<accession>A0A2U9IKI9</accession>
<evidence type="ECO:0000313" key="2">
    <source>
        <dbReference type="Proteomes" id="UP000248410"/>
    </source>
</evidence>
<keyword evidence="2" id="KW-1185">Reference proteome</keyword>
<evidence type="ECO:0000313" key="1">
    <source>
        <dbReference type="EMBL" id="AWR96496.1"/>
    </source>
</evidence>
<sequence length="93" mass="10793">MKLSFSALEKIRRMPNYSVVEDGENIIISYLTPSASEASGSEENEELSRIIIITGKKLNNYIEIQNAEIRTEDNKLVRKMNLDELQLWLEYLE</sequence>
<dbReference type="RefSeq" id="WP_110379386.1">
    <property type="nucleotide sequence ID" value="NZ_CP029288.2"/>
</dbReference>
<dbReference type="OrthoDB" id="42703at2157"/>
<protein>
    <submittedName>
        <fullName evidence="1">Uncharacterized protein</fullName>
    </submittedName>
</protein>
<organism evidence="1 2">
    <name type="scientific">Acidianus sulfidivorans JP7</name>
    <dbReference type="NCBI Taxonomy" id="619593"/>
    <lineage>
        <taxon>Archaea</taxon>
        <taxon>Thermoproteota</taxon>
        <taxon>Thermoprotei</taxon>
        <taxon>Sulfolobales</taxon>
        <taxon>Sulfolobaceae</taxon>
        <taxon>Acidianus</taxon>
    </lineage>
</organism>
<reference evidence="1 2" key="1">
    <citation type="submission" date="2018-05" db="EMBL/GenBank/DDBJ databases">
        <title>Complete Genome Sequences of Extremely Thermoacidophilic, Metal-Mobilizing Type-Strain Members of the Archaeal Family Sulfolobaceae: Acidianus brierleyi DSM-1651T, Acidianus sulfidivorans DSM-18786T, Metallosphaera hakonensis DSM-7519T, and Metallosphaera prunae DSM-10039T.</title>
        <authorList>
            <person name="Counts J.A."/>
            <person name="Kelly R.M."/>
        </authorList>
    </citation>
    <scope>NUCLEOTIDE SEQUENCE [LARGE SCALE GENOMIC DNA]</scope>
    <source>
        <strain evidence="1 2">JP7</strain>
    </source>
</reference>
<proteinExistence type="predicted"/>
<dbReference type="Proteomes" id="UP000248410">
    <property type="component" value="Chromosome"/>
</dbReference>
<gene>
    <name evidence="1" type="ORF">DFR86_02290</name>
</gene>
<dbReference type="KEGG" id="asul:DFR86_02290"/>
<dbReference type="AlphaFoldDB" id="A0A2U9IKI9"/>
<dbReference type="EMBL" id="CP029288">
    <property type="protein sequence ID" value="AWR96496.1"/>
    <property type="molecule type" value="Genomic_DNA"/>
</dbReference>
<name>A0A2U9IKI9_9CREN</name>
<dbReference type="GeneID" id="36836761"/>